<keyword evidence="3" id="KW-1185">Reference proteome</keyword>
<evidence type="ECO:0000256" key="1">
    <source>
        <dbReference type="SAM" id="MobiDB-lite"/>
    </source>
</evidence>
<evidence type="ECO:0000313" key="3">
    <source>
        <dbReference type="Proteomes" id="UP001276150"/>
    </source>
</evidence>
<reference evidence="2 3" key="1">
    <citation type="submission" date="2022-11" db="EMBL/GenBank/DDBJ databases">
        <title>Deinococcus ZS9-10, Low Temperature and Draught-tolerating, UV-resistant Bacteria from Continental Antarctica.</title>
        <authorList>
            <person name="Cheng L."/>
        </authorList>
    </citation>
    <scope>NUCLEOTIDE SEQUENCE [LARGE SCALE GENOMIC DNA]</scope>
    <source>
        <strain evidence="2 3">ZS9-10</strain>
    </source>
</reference>
<feature type="non-terminal residue" evidence="2">
    <location>
        <position position="1"/>
    </location>
</feature>
<dbReference type="RefSeq" id="WP_317638972.1">
    <property type="nucleotide sequence ID" value="NZ_JAPMIV010000003.1"/>
</dbReference>
<name>A0ABU4DMK9_9DEIO</name>
<dbReference type="Proteomes" id="UP001276150">
    <property type="component" value="Unassembled WGS sequence"/>
</dbReference>
<evidence type="ECO:0000313" key="2">
    <source>
        <dbReference type="EMBL" id="MDV6373665.1"/>
    </source>
</evidence>
<dbReference type="EMBL" id="JAPMIV010000003">
    <property type="protein sequence ID" value="MDV6373665.1"/>
    <property type="molecule type" value="Genomic_DNA"/>
</dbReference>
<proteinExistence type="predicted"/>
<gene>
    <name evidence="2" type="ORF">ORD21_03515</name>
</gene>
<comment type="caution">
    <text evidence="2">The sequence shown here is derived from an EMBL/GenBank/DDBJ whole genome shotgun (WGS) entry which is preliminary data.</text>
</comment>
<feature type="region of interest" description="Disordered" evidence="1">
    <location>
        <begin position="53"/>
        <end position="85"/>
    </location>
</feature>
<sequence>EEVRAKRELVAMSEPAFPHLLVFAEGARKSLETVIEQRLEVALLKWMVEREAEAEEESANTSGSSKNPSWQVISVTHDTKRKPLW</sequence>
<protein>
    <submittedName>
        <fullName evidence="2">Uncharacterized protein</fullName>
    </submittedName>
</protein>
<feature type="compositionally biased region" description="Polar residues" evidence="1">
    <location>
        <begin position="60"/>
        <end position="76"/>
    </location>
</feature>
<accession>A0ABU4DMK9</accession>
<organism evidence="2 3">
    <name type="scientific">Deinococcus arenicola</name>
    <dbReference type="NCBI Taxonomy" id="2994950"/>
    <lineage>
        <taxon>Bacteria</taxon>
        <taxon>Thermotogati</taxon>
        <taxon>Deinococcota</taxon>
        <taxon>Deinococci</taxon>
        <taxon>Deinococcales</taxon>
        <taxon>Deinococcaceae</taxon>
        <taxon>Deinococcus</taxon>
    </lineage>
</organism>